<dbReference type="EMBL" id="CM047946">
    <property type="protein sequence ID" value="KAI9897861.1"/>
    <property type="molecule type" value="Genomic_DNA"/>
</dbReference>
<name>A0ACC0UUR0_9HYPO</name>
<organism evidence="1 2">
    <name type="scientific">Trichothecium roseum</name>
    <dbReference type="NCBI Taxonomy" id="47278"/>
    <lineage>
        <taxon>Eukaryota</taxon>
        <taxon>Fungi</taxon>
        <taxon>Dikarya</taxon>
        <taxon>Ascomycota</taxon>
        <taxon>Pezizomycotina</taxon>
        <taxon>Sordariomycetes</taxon>
        <taxon>Hypocreomycetidae</taxon>
        <taxon>Hypocreales</taxon>
        <taxon>Hypocreales incertae sedis</taxon>
        <taxon>Trichothecium</taxon>
    </lineage>
</organism>
<accession>A0ACC0UUR0</accession>
<keyword evidence="2" id="KW-1185">Reference proteome</keyword>
<dbReference type="Proteomes" id="UP001163324">
    <property type="component" value="Chromosome 7"/>
</dbReference>
<evidence type="ECO:0000313" key="2">
    <source>
        <dbReference type="Proteomes" id="UP001163324"/>
    </source>
</evidence>
<proteinExistence type="predicted"/>
<protein>
    <submittedName>
        <fullName evidence="1">Uncharacterized protein</fullName>
    </submittedName>
</protein>
<gene>
    <name evidence="1" type="ORF">N3K66_007717</name>
</gene>
<comment type="caution">
    <text evidence="1">The sequence shown here is derived from an EMBL/GenBank/DDBJ whole genome shotgun (WGS) entry which is preliminary data.</text>
</comment>
<evidence type="ECO:0000313" key="1">
    <source>
        <dbReference type="EMBL" id="KAI9897861.1"/>
    </source>
</evidence>
<reference evidence="1" key="1">
    <citation type="submission" date="2022-10" db="EMBL/GenBank/DDBJ databases">
        <title>Complete Genome of Trichothecium roseum strain YXFP-22015, a Plant Pathogen Isolated from Citrus.</title>
        <authorList>
            <person name="Wang Y."/>
            <person name="Zhu L."/>
        </authorList>
    </citation>
    <scope>NUCLEOTIDE SEQUENCE</scope>
    <source>
        <strain evidence="1">YXFP-22015</strain>
    </source>
</reference>
<sequence>MVDSLPQHAQDVSCSEPTLPAPLPVDGSNASTSNRSIPSSPSATGLKRPAPSLLPPFEPLSSSPGLPRPSKRQNTGNNAQFKYPTPMPTSSTGIASSPAVRRPGLVRTMTAASEREPLGALPLVDLPPNNEWLLMGRSSNSSHYQLSANRLVSRVHVQARYMPATSLLEPNKIEIVCNGWNGVTLHSQGRTYELGKGDSFTSESEGTDILLDVQDTRVMIRWPRRVAESGSPTESTWDDSPRRQPRLDSLQPSPLRRRNRLESPVSPTPAGLGSSARLQGLFGDDDGPNIQIFEDDAEPELPGSPVDVNASMLTEATASFHSELSEPEEDENDPDEENDPVIHSFGPFGANISSRFASISTFSPKADASPSRRGQSQSSSSNEMLPPKRDVLEEAAASSESESDKEDTPTPSVRVSEAVTNHVINQLAYSRLSSTPLTTIMVHLPVEHKEGLEKEVLREAIEATSCIGIIERQGKDAAGKPLESEYYYLPENDDDQSRRAAVVDGLRKPSLRNCRKQHKQYYWKRPRTP</sequence>